<feature type="compositionally biased region" description="Basic residues" evidence="1">
    <location>
        <begin position="120"/>
        <end position="131"/>
    </location>
</feature>
<feature type="region of interest" description="Disordered" evidence="1">
    <location>
        <begin position="1"/>
        <end position="131"/>
    </location>
</feature>
<proteinExistence type="predicted"/>
<evidence type="ECO:0000313" key="2">
    <source>
        <dbReference type="EMBL" id="CAA9486406.1"/>
    </source>
</evidence>
<organism evidence="2">
    <name type="scientific">uncultured Solirubrobacterales bacterium</name>
    <dbReference type="NCBI Taxonomy" id="768556"/>
    <lineage>
        <taxon>Bacteria</taxon>
        <taxon>Bacillati</taxon>
        <taxon>Actinomycetota</taxon>
        <taxon>Thermoleophilia</taxon>
        <taxon>Solirubrobacterales</taxon>
        <taxon>environmental samples</taxon>
    </lineage>
</organism>
<accession>A0A6J4S9X0</accession>
<protein>
    <submittedName>
        <fullName evidence="2">Uncharacterized protein</fullName>
    </submittedName>
</protein>
<feature type="compositionally biased region" description="Basic and acidic residues" evidence="1">
    <location>
        <begin position="1"/>
        <end position="27"/>
    </location>
</feature>
<feature type="compositionally biased region" description="Basic residues" evidence="1">
    <location>
        <begin position="68"/>
        <end position="87"/>
    </location>
</feature>
<reference evidence="2" key="1">
    <citation type="submission" date="2020-02" db="EMBL/GenBank/DDBJ databases">
        <authorList>
            <person name="Meier V. D."/>
        </authorList>
    </citation>
    <scope>NUCLEOTIDE SEQUENCE</scope>
    <source>
        <strain evidence="2">AVDCRST_MAG17</strain>
    </source>
</reference>
<dbReference type="EMBL" id="CADCVV010000037">
    <property type="protein sequence ID" value="CAA9486406.1"/>
    <property type="molecule type" value="Genomic_DNA"/>
</dbReference>
<sequence length="131" mass="14258">VGEHRPHAEGLRRLRARRPGDDPVDMARRHRVAGSRLRAPSAVGPLPGPRRGLRDVRAASRALGRFQGHSRRVGGAGRHRDRARAHRGAGEVDRRAGQGAVRPCLAGQGRQGGACADPRGHRRPRRGARRL</sequence>
<feature type="non-terminal residue" evidence="2">
    <location>
        <position position="1"/>
    </location>
</feature>
<feature type="non-terminal residue" evidence="2">
    <location>
        <position position="131"/>
    </location>
</feature>
<gene>
    <name evidence="2" type="ORF">AVDCRST_MAG17-509</name>
</gene>
<name>A0A6J4S9X0_9ACTN</name>
<evidence type="ECO:0000256" key="1">
    <source>
        <dbReference type="SAM" id="MobiDB-lite"/>
    </source>
</evidence>
<dbReference type="AlphaFoldDB" id="A0A6J4S9X0"/>